<dbReference type="EMBL" id="HACG01051431">
    <property type="protein sequence ID" value="CEK98302.1"/>
    <property type="molecule type" value="Transcribed_RNA"/>
</dbReference>
<feature type="non-terminal residue" evidence="2">
    <location>
        <position position="107"/>
    </location>
</feature>
<feature type="non-terminal residue" evidence="2">
    <location>
        <position position="1"/>
    </location>
</feature>
<gene>
    <name evidence="2" type="primary">ORF218347</name>
</gene>
<protein>
    <submittedName>
        <fullName evidence="2">Uncharacterized protein</fullName>
    </submittedName>
</protein>
<proteinExistence type="predicted"/>
<feature type="compositionally biased region" description="Low complexity" evidence="1">
    <location>
        <begin position="71"/>
        <end position="81"/>
    </location>
</feature>
<organism evidence="2">
    <name type="scientific">Arion vulgaris</name>
    <dbReference type="NCBI Taxonomy" id="1028688"/>
    <lineage>
        <taxon>Eukaryota</taxon>
        <taxon>Metazoa</taxon>
        <taxon>Spiralia</taxon>
        <taxon>Lophotrochozoa</taxon>
        <taxon>Mollusca</taxon>
        <taxon>Gastropoda</taxon>
        <taxon>Heterobranchia</taxon>
        <taxon>Euthyneura</taxon>
        <taxon>Panpulmonata</taxon>
        <taxon>Eupulmonata</taxon>
        <taxon>Stylommatophora</taxon>
        <taxon>Helicina</taxon>
        <taxon>Arionoidea</taxon>
        <taxon>Arionidae</taxon>
        <taxon>Arion</taxon>
    </lineage>
</organism>
<feature type="region of interest" description="Disordered" evidence="1">
    <location>
        <begin position="18"/>
        <end position="107"/>
    </location>
</feature>
<accession>A0A0B7BZD0</accession>
<feature type="compositionally biased region" description="Basic residues" evidence="1">
    <location>
        <begin position="91"/>
        <end position="107"/>
    </location>
</feature>
<reference evidence="2" key="1">
    <citation type="submission" date="2014-12" db="EMBL/GenBank/DDBJ databases">
        <title>Insight into the proteome of Arion vulgaris.</title>
        <authorList>
            <person name="Aradska J."/>
            <person name="Bulat T."/>
            <person name="Smidak R."/>
            <person name="Sarate P."/>
            <person name="Gangsoo J."/>
            <person name="Sialana F."/>
            <person name="Bilban M."/>
            <person name="Lubec G."/>
        </authorList>
    </citation>
    <scope>NUCLEOTIDE SEQUENCE</scope>
    <source>
        <tissue evidence="2">Skin</tissue>
    </source>
</reference>
<evidence type="ECO:0000313" key="2">
    <source>
        <dbReference type="EMBL" id="CEK98302.1"/>
    </source>
</evidence>
<name>A0A0B7BZD0_9EUPU</name>
<evidence type="ECO:0000256" key="1">
    <source>
        <dbReference type="SAM" id="MobiDB-lite"/>
    </source>
</evidence>
<dbReference type="AlphaFoldDB" id="A0A0B7BZD0"/>
<sequence length="107" mass="11835">SQEHIIFKSITLYDSVSSNKIDKEFPKPKPRGLKKLVPLENDQLILSSPQPKSRRGPARSDDLVRGVETLSLDSNSSSGSSEALQHDSIKRNGRPKPPPKPRLATHT</sequence>